<proteinExistence type="predicted"/>
<evidence type="ECO:0000313" key="1">
    <source>
        <dbReference type="EMBL" id="MER9403118.1"/>
    </source>
</evidence>
<dbReference type="RefSeq" id="WP_352556300.1">
    <property type="nucleotide sequence ID" value="NZ_JAMYQB010000002.1"/>
</dbReference>
<comment type="caution">
    <text evidence="1">The sequence shown here is derived from an EMBL/GenBank/DDBJ whole genome shotgun (WGS) entry which is preliminary data.</text>
</comment>
<reference evidence="1 2" key="1">
    <citation type="journal article" date="2024" name="Proc. Natl. Acad. Sci. U.S.A.">
        <title>The evolutionary genomics of adaptation to stress in wild rhizobium bacteria.</title>
        <authorList>
            <person name="Kehlet-Delgado H."/>
            <person name="Montoya A.P."/>
            <person name="Jensen K.T."/>
            <person name="Wendlandt C.E."/>
            <person name="Dexheimer C."/>
            <person name="Roberts M."/>
            <person name="Torres Martinez L."/>
            <person name="Friesen M.L."/>
            <person name="Griffitts J.S."/>
            <person name="Porter S.S."/>
        </authorList>
    </citation>
    <scope>NUCLEOTIDE SEQUENCE [LARGE SCALE GENOMIC DNA]</scope>
    <source>
        <strain evidence="1 2">M0641</strain>
    </source>
</reference>
<name>A0ABV1YTN1_9HYPH</name>
<dbReference type="Proteomes" id="UP001433071">
    <property type="component" value="Unassembled WGS sequence"/>
</dbReference>
<dbReference type="EMBL" id="JAMYQB010000002">
    <property type="protein sequence ID" value="MER9403118.1"/>
    <property type="molecule type" value="Genomic_DNA"/>
</dbReference>
<accession>A0ABV1YTN1</accession>
<gene>
    <name evidence="1" type="ORF">NKI36_03550</name>
</gene>
<protein>
    <submittedName>
        <fullName evidence="1">Uncharacterized protein</fullName>
    </submittedName>
</protein>
<sequence>MSVVDRSFSDGFELGYRLIKGIHVGMPGTPGCPGTPGNTTPFLQGIEAGIKAAGGMLTKQG</sequence>
<keyword evidence="2" id="KW-1185">Reference proteome</keyword>
<evidence type="ECO:0000313" key="2">
    <source>
        <dbReference type="Proteomes" id="UP001433071"/>
    </source>
</evidence>
<organism evidence="1 2">
    <name type="scientific">Mesorhizobium caraganae</name>
    <dbReference type="NCBI Taxonomy" id="483206"/>
    <lineage>
        <taxon>Bacteria</taxon>
        <taxon>Pseudomonadati</taxon>
        <taxon>Pseudomonadota</taxon>
        <taxon>Alphaproteobacteria</taxon>
        <taxon>Hyphomicrobiales</taxon>
        <taxon>Phyllobacteriaceae</taxon>
        <taxon>Mesorhizobium</taxon>
    </lineage>
</organism>